<dbReference type="PANTHER" id="PTHR30347:SF9">
    <property type="entry name" value="MINICONDUCTANCE MECHANOSENSITIVE CHANNEL MSCM"/>
    <property type="match status" value="1"/>
</dbReference>
<feature type="transmembrane region" description="Helical" evidence="8">
    <location>
        <begin position="208"/>
        <end position="228"/>
    </location>
</feature>
<evidence type="ECO:0000256" key="8">
    <source>
        <dbReference type="SAM" id="Phobius"/>
    </source>
</evidence>
<feature type="transmembrane region" description="Helical" evidence="8">
    <location>
        <begin position="544"/>
        <end position="566"/>
    </location>
</feature>
<dbReference type="SUPFAM" id="SSF50182">
    <property type="entry name" value="Sm-like ribonucleoproteins"/>
    <property type="match status" value="1"/>
</dbReference>
<dbReference type="Pfam" id="PF12607">
    <property type="entry name" value="DUF3772"/>
    <property type="match status" value="1"/>
</dbReference>
<dbReference type="Pfam" id="PF00924">
    <property type="entry name" value="MS_channel_2nd"/>
    <property type="match status" value="1"/>
</dbReference>
<dbReference type="Gene3D" id="3.30.70.100">
    <property type="match status" value="1"/>
</dbReference>
<dbReference type="InterPro" id="IPR052702">
    <property type="entry name" value="MscS-like_channel"/>
</dbReference>
<keyword evidence="5 8" id="KW-1133">Transmembrane helix</keyword>
<dbReference type="OrthoDB" id="9799209at2"/>
<keyword evidence="4 8" id="KW-0812">Transmembrane</keyword>
<feature type="transmembrane region" description="Helical" evidence="8">
    <location>
        <begin position="332"/>
        <end position="349"/>
    </location>
</feature>
<comment type="subcellular location">
    <subcellularLocation>
        <location evidence="1">Cell membrane</location>
        <topology evidence="1">Multi-pass membrane protein</topology>
    </subcellularLocation>
</comment>
<dbReference type="InterPro" id="IPR023408">
    <property type="entry name" value="MscS_beta-dom_sf"/>
</dbReference>
<evidence type="ECO:0000256" key="4">
    <source>
        <dbReference type="ARBA" id="ARBA00022692"/>
    </source>
</evidence>
<dbReference type="InterPro" id="IPR011014">
    <property type="entry name" value="MscS_channel_TM-2"/>
</dbReference>
<keyword evidence="9" id="KW-0732">Signal</keyword>
<feature type="transmembrane region" description="Helical" evidence="8">
    <location>
        <begin position="411"/>
        <end position="433"/>
    </location>
</feature>
<evidence type="ECO:0000256" key="5">
    <source>
        <dbReference type="ARBA" id="ARBA00022989"/>
    </source>
</evidence>
<feature type="domain" description="Mechanosensitive ion channel MscS" evidence="10">
    <location>
        <begin position="629"/>
        <end position="694"/>
    </location>
</feature>
<feature type="transmembrane region" description="Helical" evidence="8">
    <location>
        <begin position="439"/>
        <end position="457"/>
    </location>
</feature>
<organism evidence="12 13">
    <name type="scientific">Stenotrophomonas koreensis</name>
    <dbReference type="NCBI Taxonomy" id="266128"/>
    <lineage>
        <taxon>Bacteria</taxon>
        <taxon>Pseudomonadati</taxon>
        <taxon>Pseudomonadota</taxon>
        <taxon>Gammaproteobacteria</taxon>
        <taxon>Lysobacterales</taxon>
        <taxon>Lysobacteraceae</taxon>
        <taxon>Stenotrophomonas</taxon>
    </lineage>
</organism>
<accession>A0A7W3YUJ5</accession>
<proteinExistence type="inferred from homology"/>
<keyword evidence="6 8" id="KW-0472">Membrane</keyword>
<feature type="signal peptide" evidence="9">
    <location>
        <begin position="1"/>
        <end position="26"/>
    </location>
</feature>
<feature type="transmembrane region" description="Helical" evidence="8">
    <location>
        <begin position="291"/>
        <end position="311"/>
    </location>
</feature>
<dbReference type="InterPro" id="IPR006685">
    <property type="entry name" value="MscS_channel_2nd"/>
</dbReference>
<dbReference type="SUPFAM" id="SSF82861">
    <property type="entry name" value="Mechanosensitive channel protein MscS (YggB), transmembrane region"/>
    <property type="match status" value="1"/>
</dbReference>
<feature type="transmembrane region" description="Helical" evidence="8">
    <location>
        <begin position="614"/>
        <end position="640"/>
    </location>
</feature>
<feature type="transmembrane region" description="Helical" evidence="8">
    <location>
        <begin position="249"/>
        <end position="271"/>
    </location>
</feature>
<feature type="chain" id="PRO_5031166309" evidence="9">
    <location>
        <begin position="27"/>
        <end position="798"/>
    </location>
</feature>
<evidence type="ECO:0000313" key="13">
    <source>
        <dbReference type="Proteomes" id="UP000550609"/>
    </source>
</evidence>
<gene>
    <name evidence="12" type="ORF">H4O09_02055</name>
</gene>
<keyword evidence="3" id="KW-1003">Cell membrane</keyword>
<dbReference type="InterPro" id="IPR022249">
    <property type="entry name" value="DUF3772"/>
</dbReference>
<reference evidence="12 13" key="1">
    <citation type="submission" date="2020-08" db="EMBL/GenBank/DDBJ databases">
        <title>Stenotrophomonas sp. W1S232.</title>
        <authorList>
            <person name="Deng Y."/>
        </authorList>
    </citation>
    <scope>NUCLEOTIDE SEQUENCE [LARGE SCALE GENOMIC DNA]</scope>
    <source>
        <strain evidence="12 13">W1S232</strain>
    </source>
</reference>
<name>A0A7W3YUJ5_9GAMM</name>
<comment type="similarity">
    <text evidence="2">Belongs to the MscS (TC 1.A.23) family.</text>
</comment>
<protein>
    <submittedName>
        <fullName evidence="12">DUF3772 domain-containing protein</fullName>
    </submittedName>
</protein>
<feature type="coiled-coil region" evidence="7">
    <location>
        <begin position="35"/>
        <end position="62"/>
    </location>
</feature>
<dbReference type="SUPFAM" id="SSF82689">
    <property type="entry name" value="Mechanosensitive channel protein MscS (YggB), C-terminal domain"/>
    <property type="match status" value="1"/>
</dbReference>
<sequence>MPVTHLLRIFLLCLALSGLAAAPAFATAGSPQAVAADARGQLQQVSQQLQQIRRSVGDIESRETLGALSERALQAQRQADLAVRMLGPERESLEARIAQLGELADGDREGNAVASQRKALGAQQLLLDDLIKQGNLLSVEARQLADAIEKERVQRLGRQLSRRVASPLSPTLWREVIHQVPGDWRHFGVLLRQQHAALQTALARHGGWPPLLALGVALLLFFPLRLWLRRWGRRFAASGRAPAGRLRRTGLAVWLLLVGTLLPGVAVLVLVNGLKAIDAIAPRLVQVADAMVQATFFAAFIAALSACLLVPKRPSWRLLALDDLAASRMRKYAWMAAGLMWVTLVGQTLNRAARTSEITGVALDGLLALCYIALIMAMLLSLTRLYRRQQLDDAQAAADSAAARRRGGWAVLVRVFGHLTVMAALLATLLGWINLAMFAAQQMIWLGVIGMALLLLLKFADDLCLRVFATDSRSGQAIMLATGLGSAKLEQGGVLASALVRLCLVLLAVGAIALPQGNSAVMWGWLDTLRNGITIGETVLRPWALVRALLVLVVGLGIIQLLQRWLVETYLPKTAMDAGGRNSVSTVARYLGLAIVALWTLAALGLGFERLALVVSALSVGIGFGLQAITQNFVSGLILLAERPVKIGDWVRIGDQEGDVRRISVRSTEIESGDKSTLIVPNSELITKTIRNMTLANPQGRVQIKFQVPLSTDVARLRQVLLDLYAAHPGVQESPPPAFYIDGIEGGMITINSHGHVGSPRNVYAVRSELLFELLVALQAAGIALATPADVHLVSDSR</sequence>
<evidence type="ECO:0000313" key="12">
    <source>
        <dbReference type="EMBL" id="MBB1115849.1"/>
    </source>
</evidence>
<evidence type="ECO:0000259" key="10">
    <source>
        <dbReference type="Pfam" id="PF00924"/>
    </source>
</evidence>
<dbReference type="RefSeq" id="WP_057666465.1">
    <property type="nucleotide sequence ID" value="NZ_JACIUV010000001.1"/>
</dbReference>
<evidence type="ECO:0000256" key="9">
    <source>
        <dbReference type="SAM" id="SignalP"/>
    </source>
</evidence>
<dbReference type="Gene3D" id="2.30.30.60">
    <property type="match status" value="1"/>
</dbReference>
<dbReference type="Proteomes" id="UP000550609">
    <property type="component" value="Unassembled WGS sequence"/>
</dbReference>
<evidence type="ECO:0000256" key="6">
    <source>
        <dbReference type="ARBA" id="ARBA00023136"/>
    </source>
</evidence>
<evidence type="ECO:0000256" key="3">
    <source>
        <dbReference type="ARBA" id="ARBA00022475"/>
    </source>
</evidence>
<evidence type="ECO:0000256" key="2">
    <source>
        <dbReference type="ARBA" id="ARBA00008017"/>
    </source>
</evidence>
<feature type="transmembrane region" description="Helical" evidence="8">
    <location>
        <begin position="494"/>
        <end position="514"/>
    </location>
</feature>
<feature type="transmembrane region" description="Helical" evidence="8">
    <location>
        <begin position="361"/>
        <end position="382"/>
    </location>
</feature>
<comment type="caution">
    <text evidence="12">The sequence shown here is derived from an EMBL/GenBank/DDBJ whole genome shotgun (WGS) entry which is preliminary data.</text>
</comment>
<dbReference type="GO" id="GO:0005886">
    <property type="term" value="C:plasma membrane"/>
    <property type="evidence" value="ECO:0007669"/>
    <property type="project" value="UniProtKB-SubCell"/>
</dbReference>
<dbReference type="GO" id="GO:0008381">
    <property type="term" value="F:mechanosensitive monoatomic ion channel activity"/>
    <property type="evidence" value="ECO:0007669"/>
    <property type="project" value="UniProtKB-ARBA"/>
</dbReference>
<feature type="transmembrane region" description="Helical" evidence="8">
    <location>
        <begin position="587"/>
        <end position="608"/>
    </location>
</feature>
<evidence type="ECO:0000256" key="7">
    <source>
        <dbReference type="SAM" id="Coils"/>
    </source>
</evidence>
<feature type="domain" description="DUF3772" evidence="11">
    <location>
        <begin position="131"/>
        <end position="192"/>
    </location>
</feature>
<dbReference type="PANTHER" id="PTHR30347">
    <property type="entry name" value="POTASSIUM CHANNEL RELATED"/>
    <property type="match status" value="1"/>
</dbReference>
<dbReference type="EMBL" id="JACIUV010000001">
    <property type="protein sequence ID" value="MBB1115849.1"/>
    <property type="molecule type" value="Genomic_DNA"/>
</dbReference>
<dbReference type="InterPro" id="IPR010920">
    <property type="entry name" value="LSM_dom_sf"/>
</dbReference>
<dbReference type="AlphaFoldDB" id="A0A7W3YUJ5"/>
<dbReference type="Gene3D" id="1.10.287.1260">
    <property type="match status" value="1"/>
</dbReference>
<dbReference type="InterPro" id="IPR011066">
    <property type="entry name" value="MscS_channel_C_sf"/>
</dbReference>
<evidence type="ECO:0000256" key="1">
    <source>
        <dbReference type="ARBA" id="ARBA00004651"/>
    </source>
</evidence>
<evidence type="ECO:0000259" key="11">
    <source>
        <dbReference type="Pfam" id="PF12607"/>
    </source>
</evidence>
<keyword evidence="7" id="KW-0175">Coiled coil</keyword>